<reference evidence="2" key="1">
    <citation type="submission" date="2022-08" db="EMBL/GenBank/DDBJ databases">
        <authorList>
            <person name="Gutierrez-Valencia J."/>
        </authorList>
    </citation>
    <scope>NUCLEOTIDE SEQUENCE</scope>
</reference>
<protein>
    <submittedName>
        <fullName evidence="2">Uncharacterized protein</fullName>
    </submittedName>
</protein>
<name>A0AAV0LMQ3_9ROSI</name>
<evidence type="ECO:0000313" key="2">
    <source>
        <dbReference type="EMBL" id="CAI0434726.1"/>
    </source>
</evidence>
<accession>A0AAV0LMQ3</accession>
<sequence>MADLEGGAIFKGKTFLGNVNGRQQVNGGNGKRNGNQGAADGKKKRPRKKGKD</sequence>
<dbReference type="Proteomes" id="UP001154282">
    <property type="component" value="Unassembled WGS sequence"/>
</dbReference>
<dbReference type="AlphaFoldDB" id="A0AAV0LMQ3"/>
<keyword evidence="3" id="KW-1185">Reference proteome</keyword>
<feature type="compositionally biased region" description="Basic residues" evidence="1">
    <location>
        <begin position="42"/>
        <end position="52"/>
    </location>
</feature>
<dbReference type="EMBL" id="CAMGYJ010000006">
    <property type="protein sequence ID" value="CAI0434726.1"/>
    <property type="molecule type" value="Genomic_DNA"/>
</dbReference>
<feature type="compositionally biased region" description="Low complexity" evidence="1">
    <location>
        <begin position="17"/>
        <end position="37"/>
    </location>
</feature>
<evidence type="ECO:0000313" key="3">
    <source>
        <dbReference type="Proteomes" id="UP001154282"/>
    </source>
</evidence>
<proteinExistence type="predicted"/>
<comment type="caution">
    <text evidence="2">The sequence shown here is derived from an EMBL/GenBank/DDBJ whole genome shotgun (WGS) entry which is preliminary data.</text>
</comment>
<evidence type="ECO:0000256" key="1">
    <source>
        <dbReference type="SAM" id="MobiDB-lite"/>
    </source>
</evidence>
<organism evidence="2 3">
    <name type="scientific">Linum tenue</name>
    <dbReference type="NCBI Taxonomy" id="586396"/>
    <lineage>
        <taxon>Eukaryota</taxon>
        <taxon>Viridiplantae</taxon>
        <taxon>Streptophyta</taxon>
        <taxon>Embryophyta</taxon>
        <taxon>Tracheophyta</taxon>
        <taxon>Spermatophyta</taxon>
        <taxon>Magnoliopsida</taxon>
        <taxon>eudicotyledons</taxon>
        <taxon>Gunneridae</taxon>
        <taxon>Pentapetalae</taxon>
        <taxon>rosids</taxon>
        <taxon>fabids</taxon>
        <taxon>Malpighiales</taxon>
        <taxon>Linaceae</taxon>
        <taxon>Linum</taxon>
    </lineage>
</organism>
<gene>
    <name evidence="2" type="ORF">LITE_LOCUS24379</name>
</gene>
<feature type="non-terminal residue" evidence="2">
    <location>
        <position position="52"/>
    </location>
</feature>
<feature type="region of interest" description="Disordered" evidence="1">
    <location>
        <begin position="15"/>
        <end position="52"/>
    </location>
</feature>